<feature type="transmembrane region" description="Helical" evidence="8">
    <location>
        <begin position="250"/>
        <end position="270"/>
    </location>
</feature>
<evidence type="ECO:0000256" key="6">
    <source>
        <dbReference type="ARBA" id="ARBA00023136"/>
    </source>
</evidence>
<dbReference type="SMART" id="SM00664">
    <property type="entry name" value="DoH"/>
    <property type="match status" value="1"/>
</dbReference>
<dbReference type="Pfam" id="PF16010">
    <property type="entry name" value="CDH-cyt"/>
    <property type="match status" value="1"/>
</dbReference>
<dbReference type="PANTHER" id="PTHR47797">
    <property type="entry name" value="DEHYDROGENASE, PUTATIVE (AFU_ORTHOLOGUE AFUA_8G05805)-RELATED"/>
    <property type="match status" value="1"/>
</dbReference>
<keyword evidence="6 8" id="KW-0472">Membrane</keyword>
<dbReference type="InterPro" id="IPR005018">
    <property type="entry name" value="DOMON_domain"/>
</dbReference>
<feature type="region of interest" description="Disordered" evidence="7">
    <location>
        <begin position="387"/>
        <end position="408"/>
    </location>
</feature>
<comment type="subcellular location">
    <subcellularLocation>
        <location evidence="1">Membrane</location>
    </subcellularLocation>
</comment>
<evidence type="ECO:0000256" key="2">
    <source>
        <dbReference type="ARBA" id="ARBA00022448"/>
    </source>
</evidence>
<feature type="transmembrane region" description="Helical" evidence="8">
    <location>
        <begin position="217"/>
        <end position="238"/>
    </location>
</feature>
<evidence type="ECO:0000256" key="7">
    <source>
        <dbReference type="SAM" id="MobiDB-lite"/>
    </source>
</evidence>
<evidence type="ECO:0000313" key="12">
    <source>
        <dbReference type="EMBL" id="OJD17035.1"/>
    </source>
</evidence>
<evidence type="ECO:0000256" key="3">
    <source>
        <dbReference type="ARBA" id="ARBA00022692"/>
    </source>
</evidence>
<dbReference type="AlphaFoldDB" id="A0A1J9Q9W3"/>
<evidence type="ECO:0008006" key="14">
    <source>
        <dbReference type="Google" id="ProtNLM"/>
    </source>
</evidence>
<dbReference type="GO" id="GO:0016020">
    <property type="term" value="C:membrane"/>
    <property type="evidence" value="ECO:0007669"/>
    <property type="project" value="UniProtKB-SubCell"/>
</dbReference>
<dbReference type="PANTHER" id="PTHR47797:SF1">
    <property type="entry name" value="CYTOCHROME B561 DOMAIN-CONTAINING PROTEIN-RELATED"/>
    <property type="match status" value="1"/>
</dbReference>
<dbReference type="CDD" id="cd08760">
    <property type="entry name" value="Cyt_b561_FRRS1_like"/>
    <property type="match status" value="1"/>
</dbReference>
<evidence type="ECO:0000256" key="1">
    <source>
        <dbReference type="ARBA" id="ARBA00004370"/>
    </source>
</evidence>
<dbReference type="VEuPathDB" id="FungiDB:AJ78_02830"/>
<dbReference type="OrthoDB" id="19261at2759"/>
<reference evidence="12 13" key="1">
    <citation type="submission" date="2015-07" db="EMBL/GenBank/DDBJ databases">
        <title>Emmonsia species relationships and genome sequence.</title>
        <authorList>
            <consortium name="The Broad Institute Genomics Platform"/>
            <person name="Cuomo C.A."/>
            <person name="Munoz J.F."/>
            <person name="Imamovic A."/>
            <person name="Priest M.E."/>
            <person name="Young S."/>
            <person name="Clay O.K."/>
            <person name="McEwen J.G."/>
        </authorList>
    </citation>
    <scope>NUCLEOTIDE SEQUENCE [LARGE SCALE GENOMIC DNA]</scope>
    <source>
        <strain evidence="12 13">UAMH 9510</strain>
    </source>
</reference>
<evidence type="ECO:0000256" key="9">
    <source>
        <dbReference type="SAM" id="SignalP"/>
    </source>
</evidence>
<dbReference type="Gene3D" id="1.20.120.1770">
    <property type="match status" value="1"/>
</dbReference>
<feature type="chain" id="PRO_5009656509" description="DOMON domain-containing protein" evidence="9">
    <location>
        <begin position="20"/>
        <end position="408"/>
    </location>
</feature>
<dbReference type="SMART" id="SM00665">
    <property type="entry name" value="B561"/>
    <property type="match status" value="1"/>
</dbReference>
<evidence type="ECO:0000313" key="13">
    <source>
        <dbReference type="Proteomes" id="UP000182235"/>
    </source>
</evidence>
<feature type="transmembrane region" description="Helical" evidence="8">
    <location>
        <begin position="282"/>
        <end position="301"/>
    </location>
</feature>
<name>A0A1J9Q9W3_9EURO</name>
<keyword evidence="13" id="KW-1185">Reference proteome</keyword>
<sequence length="408" mass="43789">MRLFSTAIAAATLASLAHGQSPQFRPSDANGISYRVNIPPATASRGQGPIYFQMEAPSDGITWFALGQGKGMAGSNIFIAYASSNRNNITLSPRLGRGHMAPDYNPSVRLRLLDGSGISNGKMTAKVLCENCMEWEGGSMDPKDAKSPWIWAVKNGNPLNSADVNEQIAFHDNQGTFTFDLTSAGGRVGDGRGGGGSGSSSTGVSQRTINVKRVTHGIIMSVVFVILFPTFALGLFLIPYSKTSTRIHAPLQFLTLCAAVAGFGVGISLARDLKKATMYHPIIGYVVIGWLVLCQPLLGYWHHRNYVRTQGPSVMGRVHRWVGRSMLVLGIVNGGLGFRFSGIGKETVPKAGVIVYAIIAGIMGAAYVLISTWGTLQKKKKKQQRIRSGDSYFGGDGEMKAMNGRRKG</sequence>
<proteinExistence type="predicted"/>
<accession>A0A1J9Q9W3</accession>
<feature type="signal peptide" evidence="9">
    <location>
        <begin position="1"/>
        <end position="19"/>
    </location>
</feature>
<evidence type="ECO:0000259" key="11">
    <source>
        <dbReference type="SMART" id="SM00665"/>
    </source>
</evidence>
<dbReference type="SUPFAM" id="SSF49344">
    <property type="entry name" value="CBD9-like"/>
    <property type="match status" value="1"/>
</dbReference>
<evidence type="ECO:0000256" key="4">
    <source>
        <dbReference type="ARBA" id="ARBA00022982"/>
    </source>
</evidence>
<feature type="domain" description="Cytochrome b561" evidence="11">
    <location>
        <begin position="215"/>
        <end position="338"/>
    </location>
</feature>
<dbReference type="InterPro" id="IPR006593">
    <property type="entry name" value="Cyt_b561/ferric_Rdtase_TM"/>
</dbReference>
<keyword evidence="9" id="KW-0732">Signal</keyword>
<evidence type="ECO:0000256" key="5">
    <source>
        <dbReference type="ARBA" id="ARBA00022989"/>
    </source>
</evidence>
<protein>
    <recommendedName>
        <fullName evidence="14">DOMON domain-containing protein</fullName>
    </recommendedName>
</protein>
<feature type="transmembrane region" description="Helical" evidence="8">
    <location>
        <begin position="353"/>
        <end position="376"/>
    </location>
</feature>
<dbReference type="STRING" id="1447872.A0A1J9Q9W3"/>
<keyword evidence="3 8" id="KW-0812">Transmembrane</keyword>
<organism evidence="12 13">
    <name type="scientific">Emergomyces pasteurianus Ep9510</name>
    <dbReference type="NCBI Taxonomy" id="1447872"/>
    <lineage>
        <taxon>Eukaryota</taxon>
        <taxon>Fungi</taxon>
        <taxon>Dikarya</taxon>
        <taxon>Ascomycota</taxon>
        <taxon>Pezizomycotina</taxon>
        <taxon>Eurotiomycetes</taxon>
        <taxon>Eurotiomycetidae</taxon>
        <taxon>Onygenales</taxon>
        <taxon>Ajellomycetaceae</taxon>
        <taxon>Emergomyces</taxon>
    </lineage>
</organism>
<dbReference type="EMBL" id="LGRN01000082">
    <property type="protein sequence ID" value="OJD17035.1"/>
    <property type="molecule type" value="Genomic_DNA"/>
</dbReference>
<dbReference type="InterPro" id="IPR015920">
    <property type="entry name" value="Cellobiose_DH-like_cyt"/>
</dbReference>
<evidence type="ECO:0000259" key="10">
    <source>
        <dbReference type="SMART" id="SM00664"/>
    </source>
</evidence>
<keyword evidence="5 8" id="KW-1133">Transmembrane helix</keyword>
<feature type="transmembrane region" description="Helical" evidence="8">
    <location>
        <begin position="321"/>
        <end position="341"/>
    </location>
</feature>
<dbReference type="Proteomes" id="UP000182235">
    <property type="component" value="Unassembled WGS sequence"/>
</dbReference>
<evidence type="ECO:0000256" key="8">
    <source>
        <dbReference type="SAM" id="Phobius"/>
    </source>
</evidence>
<dbReference type="CDD" id="cd09630">
    <property type="entry name" value="CDH_like_cytochrome"/>
    <property type="match status" value="1"/>
</dbReference>
<comment type="caution">
    <text evidence="12">The sequence shown here is derived from an EMBL/GenBank/DDBJ whole genome shotgun (WGS) entry which is preliminary data.</text>
</comment>
<gene>
    <name evidence="12" type="ORF">AJ78_02830</name>
</gene>
<feature type="domain" description="DOMON" evidence="10">
    <location>
        <begin position="63"/>
        <end position="154"/>
    </location>
</feature>
<dbReference type="Gene3D" id="2.60.40.1210">
    <property type="entry name" value="Cellobiose dehydrogenase, cytochrome domain"/>
    <property type="match status" value="1"/>
</dbReference>
<keyword evidence="4" id="KW-0249">Electron transport</keyword>
<keyword evidence="2" id="KW-0813">Transport</keyword>